<feature type="transmembrane region" description="Helical" evidence="1">
    <location>
        <begin position="159"/>
        <end position="180"/>
    </location>
</feature>
<proteinExistence type="predicted"/>
<keyword evidence="1" id="KW-0472">Membrane</keyword>
<reference evidence="2" key="2">
    <citation type="journal article" date="2021" name="PeerJ">
        <title>Extensive microbial diversity within the chicken gut microbiome revealed by metagenomics and culture.</title>
        <authorList>
            <person name="Gilroy R."/>
            <person name="Ravi A."/>
            <person name="Getino M."/>
            <person name="Pursley I."/>
            <person name="Horton D.L."/>
            <person name="Alikhan N.F."/>
            <person name="Baker D."/>
            <person name="Gharbi K."/>
            <person name="Hall N."/>
            <person name="Watson M."/>
            <person name="Adriaenssens E.M."/>
            <person name="Foster-Nyarko E."/>
            <person name="Jarju S."/>
            <person name="Secka A."/>
            <person name="Antonio M."/>
            <person name="Oren A."/>
            <person name="Chaudhuri R.R."/>
            <person name="La Ragione R."/>
            <person name="Hildebrand F."/>
            <person name="Pallen M.J."/>
        </authorList>
    </citation>
    <scope>NUCLEOTIDE SEQUENCE</scope>
    <source>
        <strain evidence="2">CHK190-19873</strain>
    </source>
</reference>
<dbReference type="Proteomes" id="UP000823935">
    <property type="component" value="Unassembled WGS sequence"/>
</dbReference>
<sequence>MDRKTWNRENVMSAIYRLFWIYVICGVAGFVIETVWCWIDFQEFTSRTSNLFFPISCVWGVGGVVLYLTTLKNHWNNGIYIFAKCTLVGTVFEFLCGYLGEHLLEVTFWDYSGMPLHIGKYINLPFCMVWGLIGVLWVRKVYPLLKQKLEKPVRGSGRLAVNLFLMFMIVSQLFTGTALLRMHARQEGKAAESRMAQVLDTCFTDQMLQAYFPKMKSTVTGEKIYIPKGN</sequence>
<feature type="transmembrane region" description="Helical" evidence="1">
    <location>
        <begin position="20"/>
        <end position="39"/>
    </location>
</feature>
<dbReference type="InterPro" id="IPR010540">
    <property type="entry name" value="CmpB_TMEM229"/>
</dbReference>
<dbReference type="EMBL" id="DVIQ01000076">
    <property type="protein sequence ID" value="HIS32361.1"/>
    <property type="molecule type" value="Genomic_DNA"/>
</dbReference>
<feature type="transmembrane region" description="Helical" evidence="1">
    <location>
        <begin position="121"/>
        <end position="139"/>
    </location>
</feature>
<evidence type="ECO:0000256" key="1">
    <source>
        <dbReference type="SAM" id="Phobius"/>
    </source>
</evidence>
<accession>A0A9D1EVD5</accession>
<protein>
    <submittedName>
        <fullName evidence="2">ABC transporter permease</fullName>
    </submittedName>
</protein>
<feature type="transmembrane region" description="Helical" evidence="1">
    <location>
        <begin position="51"/>
        <end position="69"/>
    </location>
</feature>
<dbReference type="AlphaFoldDB" id="A0A9D1EVD5"/>
<name>A0A9D1EVD5_9FIRM</name>
<comment type="caution">
    <text evidence="2">The sequence shown here is derived from an EMBL/GenBank/DDBJ whole genome shotgun (WGS) entry which is preliminary data.</text>
</comment>
<reference evidence="2" key="1">
    <citation type="submission" date="2020-10" db="EMBL/GenBank/DDBJ databases">
        <authorList>
            <person name="Gilroy R."/>
        </authorList>
    </citation>
    <scope>NUCLEOTIDE SEQUENCE</scope>
    <source>
        <strain evidence="2">CHK190-19873</strain>
    </source>
</reference>
<gene>
    <name evidence="2" type="ORF">IAB44_12575</name>
</gene>
<keyword evidence="1" id="KW-1133">Transmembrane helix</keyword>
<organism evidence="2 3">
    <name type="scientific">Candidatus Limivivens intestinipullorum</name>
    <dbReference type="NCBI Taxonomy" id="2840858"/>
    <lineage>
        <taxon>Bacteria</taxon>
        <taxon>Bacillati</taxon>
        <taxon>Bacillota</taxon>
        <taxon>Clostridia</taxon>
        <taxon>Lachnospirales</taxon>
        <taxon>Lachnospiraceae</taxon>
        <taxon>Lachnospiraceae incertae sedis</taxon>
        <taxon>Candidatus Limivivens</taxon>
    </lineage>
</organism>
<feature type="transmembrane region" description="Helical" evidence="1">
    <location>
        <begin position="81"/>
        <end position="100"/>
    </location>
</feature>
<evidence type="ECO:0000313" key="2">
    <source>
        <dbReference type="EMBL" id="HIS32361.1"/>
    </source>
</evidence>
<keyword evidence="1" id="KW-0812">Transmembrane</keyword>
<dbReference type="Pfam" id="PF06541">
    <property type="entry name" value="ABC_trans_CmpB"/>
    <property type="match status" value="1"/>
</dbReference>
<evidence type="ECO:0000313" key="3">
    <source>
        <dbReference type="Proteomes" id="UP000823935"/>
    </source>
</evidence>